<dbReference type="GO" id="GO:0000724">
    <property type="term" value="P:double-strand break repair via homologous recombination"/>
    <property type="evidence" value="ECO:0007669"/>
    <property type="project" value="TreeGrafter"/>
</dbReference>
<dbReference type="GO" id="GO:0008821">
    <property type="term" value="F:crossover junction DNA endonuclease activity"/>
    <property type="evidence" value="ECO:0007669"/>
    <property type="project" value="TreeGrafter"/>
</dbReference>
<dbReference type="InterPro" id="IPR050381">
    <property type="entry name" value="SLX1_endonuclease"/>
</dbReference>
<dbReference type="Gene3D" id="3.40.1440.10">
    <property type="entry name" value="GIY-YIG endonuclease"/>
    <property type="match status" value="1"/>
</dbReference>
<evidence type="ECO:0000313" key="12">
    <source>
        <dbReference type="EMBL" id="VDN22081.1"/>
    </source>
</evidence>
<evidence type="ECO:0000256" key="1">
    <source>
        <dbReference type="ARBA" id="ARBA00022722"/>
    </source>
</evidence>
<dbReference type="SMART" id="SM00465">
    <property type="entry name" value="GIYc"/>
    <property type="match status" value="1"/>
</dbReference>
<reference evidence="14" key="1">
    <citation type="submission" date="2016-06" db="UniProtKB">
        <authorList>
            <consortium name="WormBaseParasite"/>
        </authorList>
    </citation>
    <scope>IDENTIFICATION</scope>
</reference>
<dbReference type="FunFam" id="3.40.1440.10:FF:000008">
    <property type="entry name" value="Structure-specific endonuclease subunit SLX1 homolog"/>
    <property type="match status" value="1"/>
</dbReference>
<evidence type="ECO:0000256" key="10">
    <source>
        <dbReference type="ARBA" id="ARBA00023242"/>
    </source>
</evidence>
<dbReference type="GO" id="GO:0017108">
    <property type="term" value="F:5'-flap endonuclease activity"/>
    <property type="evidence" value="ECO:0007669"/>
    <property type="project" value="TreeGrafter"/>
</dbReference>
<organism evidence="14">
    <name type="scientific">Gongylonema pulchrum</name>
    <dbReference type="NCBI Taxonomy" id="637853"/>
    <lineage>
        <taxon>Eukaryota</taxon>
        <taxon>Metazoa</taxon>
        <taxon>Ecdysozoa</taxon>
        <taxon>Nematoda</taxon>
        <taxon>Chromadorea</taxon>
        <taxon>Rhabditida</taxon>
        <taxon>Spirurina</taxon>
        <taxon>Spiruromorpha</taxon>
        <taxon>Spiruroidea</taxon>
        <taxon>Gongylonematidae</taxon>
        <taxon>Gongylonema</taxon>
    </lineage>
</organism>
<dbReference type="GO" id="GO:0033557">
    <property type="term" value="C:Slx1-Slx4 complex"/>
    <property type="evidence" value="ECO:0007669"/>
    <property type="project" value="TreeGrafter"/>
</dbReference>
<name>A0A183DX92_9BILA</name>
<dbReference type="WBParaSite" id="GPUH_0001334801-mRNA-1">
    <property type="protein sequence ID" value="GPUH_0001334801-mRNA-1"/>
    <property type="gene ID" value="GPUH_0001334801"/>
</dbReference>
<keyword evidence="3" id="KW-0255">Endonuclease</keyword>
<protein>
    <submittedName>
        <fullName evidence="14">GIY-YIG domain-containing protein</fullName>
    </submittedName>
</protein>
<dbReference type="OrthoDB" id="24645at2759"/>
<evidence type="ECO:0000313" key="14">
    <source>
        <dbReference type="WBParaSite" id="GPUH_0001334801-mRNA-1"/>
    </source>
</evidence>
<dbReference type="AlphaFoldDB" id="A0A183DX92"/>
<dbReference type="CDD" id="cd10455">
    <property type="entry name" value="GIY-YIG_SLX1"/>
    <property type="match status" value="1"/>
</dbReference>
<keyword evidence="2" id="KW-0479">Metal-binding</keyword>
<feature type="domain" description="GIY-YIG" evidence="11">
    <location>
        <begin position="92"/>
        <end position="177"/>
    </location>
</feature>
<evidence type="ECO:0000259" key="11">
    <source>
        <dbReference type="PROSITE" id="PS50164"/>
    </source>
</evidence>
<dbReference type="PANTHER" id="PTHR20208">
    <property type="entry name" value="STRUCTURE-SPECIFIC ENDONUCLEASE SUBUNIT SLX1"/>
    <property type="match status" value="1"/>
</dbReference>
<accession>A0A183DX92</accession>
<dbReference type="EMBL" id="UYRT01080122">
    <property type="protein sequence ID" value="VDN22081.1"/>
    <property type="molecule type" value="Genomic_DNA"/>
</dbReference>
<keyword evidence="5" id="KW-0863">Zinc-finger</keyword>
<reference evidence="12 13" key="2">
    <citation type="submission" date="2018-11" db="EMBL/GenBank/DDBJ databases">
        <authorList>
            <consortium name="Pathogen Informatics"/>
        </authorList>
    </citation>
    <scope>NUCLEOTIDE SEQUENCE [LARGE SCALE GENOMIC DNA]</scope>
</reference>
<dbReference type="PANTHER" id="PTHR20208:SF10">
    <property type="entry name" value="STRUCTURE-SPECIFIC ENDONUCLEASE SUBUNIT SLX1"/>
    <property type="match status" value="1"/>
</dbReference>
<keyword evidence="9" id="KW-0234">DNA repair</keyword>
<dbReference type="InterPro" id="IPR035901">
    <property type="entry name" value="GIY-YIG_endonuc_sf"/>
</dbReference>
<dbReference type="Pfam" id="PF01541">
    <property type="entry name" value="GIY-YIG"/>
    <property type="match status" value="1"/>
</dbReference>
<proteinExistence type="predicted"/>
<gene>
    <name evidence="12" type="ORF">GPUH_LOCUS13333</name>
</gene>
<evidence type="ECO:0000256" key="4">
    <source>
        <dbReference type="ARBA" id="ARBA00022763"/>
    </source>
</evidence>
<evidence type="ECO:0000256" key="5">
    <source>
        <dbReference type="ARBA" id="ARBA00022771"/>
    </source>
</evidence>
<keyword evidence="1" id="KW-0540">Nuclease</keyword>
<keyword evidence="6" id="KW-0378">Hydrolase</keyword>
<evidence type="ECO:0000313" key="13">
    <source>
        <dbReference type="Proteomes" id="UP000271098"/>
    </source>
</evidence>
<keyword evidence="13" id="KW-1185">Reference proteome</keyword>
<evidence type="ECO:0000256" key="3">
    <source>
        <dbReference type="ARBA" id="ARBA00022759"/>
    </source>
</evidence>
<evidence type="ECO:0000256" key="7">
    <source>
        <dbReference type="ARBA" id="ARBA00022833"/>
    </source>
</evidence>
<evidence type="ECO:0000256" key="2">
    <source>
        <dbReference type="ARBA" id="ARBA00022723"/>
    </source>
</evidence>
<dbReference type="PROSITE" id="PS50164">
    <property type="entry name" value="GIY_YIG"/>
    <property type="match status" value="1"/>
</dbReference>
<keyword evidence="8" id="KW-0233">DNA recombination</keyword>
<dbReference type="GO" id="GO:0008270">
    <property type="term" value="F:zinc ion binding"/>
    <property type="evidence" value="ECO:0007669"/>
    <property type="project" value="UniProtKB-KW"/>
</dbReference>
<evidence type="ECO:0000256" key="6">
    <source>
        <dbReference type="ARBA" id="ARBA00022801"/>
    </source>
</evidence>
<keyword evidence="7" id="KW-0862">Zinc</keyword>
<dbReference type="SUPFAM" id="SSF82771">
    <property type="entry name" value="GIY-YIG endonuclease"/>
    <property type="match status" value="1"/>
</dbReference>
<dbReference type="Proteomes" id="UP000271098">
    <property type="component" value="Unassembled WGS sequence"/>
</dbReference>
<sequence>MDDSDDIICLEEIDRKTTTESSDARLPLGAHRISAELGRSFSQQEFPACSSDAATESHTSLSQIPCTSDEVINENECKKRAKTRVPPSLLDEFFGVYCLISRSPNKYFKNRCYIGYTVNPNRRIRQHNAGKEFGGAKKTDHRGPWDMVCIIHGFPNNVSALRFEWAWQNPEKSRRLRALNLKKKPKESAFQFRLRIACHMLSSDPWRRLSLTFRWLLPVNICNFIFIEVWALGRPTTLEVLWMCWKSKHYTEIMDVLGIQANITQRYVIRNGTSTK</sequence>
<evidence type="ECO:0000256" key="8">
    <source>
        <dbReference type="ARBA" id="ARBA00023172"/>
    </source>
</evidence>
<keyword evidence="4" id="KW-0227">DNA damage</keyword>
<evidence type="ECO:0000256" key="9">
    <source>
        <dbReference type="ARBA" id="ARBA00023204"/>
    </source>
</evidence>
<dbReference type="InterPro" id="IPR000305">
    <property type="entry name" value="GIY-YIG_endonuc"/>
</dbReference>
<keyword evidence="10" id="KW-0539">Nucleus</keyword>